<keyword evidence="9" id="KW-1185">Reference proteome</keyword>
<dbReference type="GO" id="GO:0003677">
    <property type="term" value="F:DNA binding"/>
    <property type="evidence" value="ECO:0007669"/>
    <property type="project" value="UniProtKB-UniRule"/>
</dbReference>
<sequence>MTDVSICLLGPLVVTLAGEPVEIPGRRPRTLLALLALEAGTPLSADLLADRIWGEDLPDNPRGSLHTYIGRLRRVLGKEVVRRAAGGYILDLPRSSVDALAFIDLLDTAQGPEAYERLEEAIELWRADPFDDSAGESLAERTRPWLVDRYLAALEHRAELDIAAGRAAKAVADVRRVVGDHPLRESLWAVLLDALDTAGRTAEALEAYEEVRARLADELGTDPGAELRSTFTRLLSGASPTAPEVEDPEGQATVPAQRVSEEDMLPRQLPADILSFSGREAELRLLDAVTISHDAGWPSVVAVHGIGAVGKTALAVHWARSRTEHFPDGQLFIDLRGYGPGDPLSHAQALTTLLIGLGVDVASVPAEVDAASALLRTTLAQRRMLLVLDNARDSAHVRPLLPGSDSLALVTSRSQLRGLATREGARRIALDTLAPAESAAFLKQRFVDRPASEADIRALADRCGHLPLALAVAAERCSRYPDLSLTDLLAELDGETSRLAALEAPLDPISDLRAVFSWSYDSLDEESRRAFRLLGLRPGHEIGMPAMAALFAADIATARRLVDKLVDANLVREHRPGRFVLHDLIRDYALELGSAEESGEALLRLVSWYTHSLVAASEADGRSFRLMTLDPVVAGVTPLSFATSQQARAWGDREWLTMGSAVRLAVRAGLLCPAYQLVNKMFSLSMRHPPAETVPLQELGLDAALRAGQHVDAAYLRNQVGISRARAGDLTRAIPEFRGAAEVFREAGTAAGLEMALSNCGQALSMIGSLDEAVAVLEEAYAVADAAGMDDRARASRIGLAEVYVRMERYEDAVRLVEDEIGRGPVDVDSSASPRMTLVDALIGLRRHAEAETHLRLELAHRLEERNRWAEANVLVRRAVIERETDRAAQARATLQEVVVILDEVGELDRTALTKERVEELLATVEASASASAGRDVDASATQGLGGGVALRP</sequence>
<dbReference type="SUPFAM" id="SSF48452">
    <property type="entry name" value="TPR-like"/>
    <property type="match status" value="3"/>
</dbReference>
<reference evidence="8 9" key="1">
    <citation type="submission" date="2020-07" db="EMBL/GenBank/DDBJ databases">
        <title>Sequencing the genomes of 1000 actinobacteria strains.</title>
        <authorList>
            <person name="Klenk H.-P."/>
        </authorList>
    </citation>
    <scope>NUCLEOTIDE SEQUENCE [LARGE SCALE GENOMIC DNA]</scope>
    <source>
        <strain evidence="8 9">DSM 26487</strain>
    </source>
</reference>
<accession>A0A7Z0IQH4</accession>
<feature type="DNA-binding region" description="OmpR/PhoB-type" evidence="5">
    <location>
        <begin position="1"/>
        <end position="92"/>
    </location>
</feature>
<dbReference type="InterPro" id="IPR011990">
    <property type="entry name" value="TPR-like_helical_dom_sf"/>
</dbReference>
<dbReference type="Pfam" id="PF03704">
    <property type="entry name" value="BTAD"/>
    <property type="match status" value="1"/>
</dbReference>
<dbReference type="AlphaFoldDB" id="A0A7Z0IQH4"/>
<dbReference type="GO" id="GO:0006355">
    <property type="term" value="P:regulation of DNA-templated transcription"/>
    <property type="evidence" value="ECO:0007669"/>
    <property type="project" value="InterPro"/>
</dbReference>
<name>A0A7Z0IQH4_9ACTN</name>
<dbReference type="InterPro" id="IPR036388">
    <property type="entry name" value="WH-like_DNA-bd_sf"/>
</dbReference>
<comment type="caution">
    <text evidence="8">The sequence shown here is derived from an EMBL/GenBank/DDBJ whole genome shotgun (WGS) entry which is preliminary data.</text>
</comment>
<feature type="region of interest" description="Disordered" evidence="6">
    <location>
        <begin position="932"/>
        <end position="953"/>
    </location>
</feature>
<dbReference type="PRINTS" id="PR00364">
    <property type="entry name" value="DISEASERSIST"/>
</dbReference>
<evidence type="ECO:0000256" key="6">
    <source>
        <dbReference type="SAM" id="MobiDB-lite"/>
    </source>
</evidence>
<evidence type="ECO:0000256" key="3">
    <source>
        <dbReference type="ARBA" id="ARBA00023125"/>
    </source>
</evidence>
<dbReference type="GO" id="GO:0000160">
    <property type="term" value="P:phosphorelay signal transduction system"/>
    <property type="evidence" value="ECO:0007669"/>
    <property type="project" value="InterPro"/>
</dbReference>
<feature type="compositionally biased region" description="Gly residues" evidence="6">
    <location>
        <begin position="944"/>
        <end position="953"/>
    </location>
</feature>
<dbReference type="SMART" id="SM00862">
    <property type="entry name" value="Trans_reg_C"/>
    <property type="match status" value="1"/>
</dbReference>
<evidence type="ECO:0000256" key="1">
    <source>
        <dbReference type="ARBA" id="ARBA00005820"/>
    </source>
</evidence>
<dbReference type="Gene3D" id="3.40.50.300">
    <property type="entry name" value="P-loop containing nucleotide triphosphate hydrolases"/>
    <property type="match status" value="1"/>
</dbReference>
<proteinExistence type="inferred from homology"/>
<dbReference type="Pfam" id="PF13424">
    <property type="entry name" value="TPR_12"/>
    <property type="match status" value="1"/>
</dbReference>
<evidence type="ECO:0000256" key="2">
    <source>
        <dbReference type="ARBA" id="ARBA00023015"/>
    </source>
</evidence>
<evidence type="ECO:0000256" key="5">
    <source>
        <dbReference type="PROSITE-ProRule" id="PRU01091"/>
    </source>
</evidence>
<dbReference type="Pfam" id="PF00486">
    <property type="entry name" value="Trans_reg_C"/>
    <property type="match status" value="1"/>
</dbReference>
<keyword evidence="3 5" id="KW-0238">DNA-binding</keyword>
<dbReference type="InterPro" id="IPR001867">
    <property type="entry name" value="OmpR/PhoB-type_DNA-bd"/>
</dbReference>
<organism evidence="8 9">
    <name type="scientific">Nocardioides panzhihuensis</name>
    <dbReference type="NCBI Taxonomy" id="860243"/>
    <lineage>
        <taxon>Bacteria</taxon>
        <taxon>Bacillati</taxon>
        <taxon>Actinomycetota</taxon>
        <taxon>Actinomycetes</taxon>
        <taxon>Propionibacteriales</taxon>
        <taxon>Nocardioidaceae</taxon>
        <taxon>Nocardioides</taxon>
    </lineage>
</organism>
<keyword evidence="2" id="KW-0805">Transcription regulation</keyword>
<dbReference type="InterPro" id="IPR016032">
    <property type="entry name" value="Sig_transdc_resp-reg_C-effctor"/>
</dbReference>
<dbReference type="RefSeq" id="WP_179656455.1">
    <property type="nucleotide sequence ID" value="NZ_JACBZR010000001.1"/>
</dbReference>
<dbReference type="InterPro" id="IPR051677">
    <property type="entry name" value="AfsR-DnrI-RedD_regulator"/>
</dbReference>
<dbReference type="PROSITE" id="PS51755">
    <property type="entry name" value="OMPR_PHOB"/>
    <property type="match status" value="1"/>
</dbReference>
<gene>
    <name evidence="8" type="ORF">BJ988_000416</name>
</gene>
<dbReference type="PANTHER" id="PTHR35807:SF1">
    <property type="entry name" value="TRANSCRIPTIONAL REGULATOR REDD"/>
    <property type="match status" value="1"/>
</dbReference>
<dbReference type="CDD" id="cd15831">
    <property type="entry name" value="BTAD"/>
    <property type="match status" value="1"/>
</dbReference>
<dbReference type="Gene3D" id="1.10.10.10">
    <property type="entry name" value="Winged helix-like DNA-binding domain superfamily/Winged helix DNA-binding domain"/>
    <property type="match status" value="2"/>
</dbReference>
<evidence type="ECO:0000313" key="8">
    <source>
        <dbReference type="EMBL" id="NYI75768.1"/>
    </source>
</evidence>
<dbReference type="SUPFAM" id="SSF46894">
    <property type="entry name" value="C-terminal effector domain of the bipartite response regulators"/>
    <property type="match status" value="1"/>
</dbReference>
<dbReference type="PANTHER" id="PTHR35807">
    <property type="entry name" value="TRANSCRIPTIONAL REGULATOR REDD-RELATED"/>
    <property type="match status" value="1"/>
</dbReference>
<keyword evidence="4" id="KW-0804">Transcription</keyword>
<feature type="domain" description="OmpR/PhoB-type" evidence="7">
    <location>
        <begin position="1"/>
        <end position="92"/>
    </location>
</feature>
<dbReference type="InterPro" id="IPR005158">
    <property type="entry name" value="BTAD"/>
</dbReference>
<evidence type="ECO:0000259" key="7">
    <source>
        <dbReference type="PROSITE" id="PS51755"/>
    </source>
</evidence>
<evidence type="ECO:0000313" key="9">
    <source>
        <dbReference type="Proteomes" id="UP000564496"/>
    </source>
</evidence>
<protein>
    <submittedName>
        <fullName evidence="8">DNA-binding SARP family transcriptional activator</fullName>
    </submittedName>
</protein>
<dbReference type="SMART" id="SM01043">
    <property type="entry name" value="BTAD"/>
    <property type="match status" value="1"/>
</dbReference>
<evidence type="ECO:0000256" key="4">
    <source>
        <dbReference type="ARBA" id="ARBA00023163"/>
    </source>
</evidence>
<dbReference type="SUPFAM" id="SSF52540">
    <property type="entry name" value="P-loop containing nucleoside triphosphate hydrolases"/>
    <property type="match status" value="1"/>
</dbReference>
<dbReference type="InterPro" id="IPR027417">
    <property type="entry name" value="P-loop_NTPase"/>
</dbReference>
<dbReference type="Proteomes" id="UP000564496">
    <property type="component" value="Unassembled WGS sequence"/>
</dbReference>
<dbReference type="Gene3D" id="1.25.40.10">
    <property type="entry name" value="Tetratricopeptide repeat domain"/>
    <property type="match status" value="2"/>
</dbReference>
<comment type="similarity">
    <text evidence="1">Belongs to the AfsR/DnrI/RedD regulatory family.</text>
</comment>
<dbReference type="EMBL" id="JACBZR010000001">
    <property type="protein sequence ID" value="NYI75768.1"/>
    <property type="molecule type" value="Genomic_DNA"/>
</dbReference>